<gene>
    <name evidence="2" type="ORF">M421DRAFT_8017</name>
</gene>
<evidence type="ECO:0000313" key="2">
    <source>
        <dbReference type="EMBL" id="KAF1925337.1"/>
    </source>
</evidence>
<name>A0A6A5RIB8_9PLEO</name>
<sequence length="168" mass="18792">MTVALRCCYSTTPPTHSQTWSEGNAVILLPIICRQLYDETHGLLYALNTFAFTDEHSMRVWLSCRAHSQRKQIRSLKLPGGATGYYRSAHNISLVAVFPQLQTIYIDFWRIVQMENDLVSGGLSQDDLVQLLVAEKSKAREKEGDNIRVIATECVYISTVLGGLVDAA</sequence>
<feature type="domain" description="DUF7730" evidence="1">
    <location>
        <begin position="21"/>
        <end position="111"/>
    </location>
</feature>
<keyword evidence="3" id="KW-1185">Reference proteome</keyword>
<reference evidence="2" key="1">
    <citation type="journal article" date="2020" name="Stud. Mycol.">
        <title>101 Dothideomycetes genomes: a test case for predicting lifestyles and emergence of pathogens.</title>
        <authorList>
            <person name="Haridas S."/>
            <person name="Albert R."/>
            <person name="Binder M."/>
            <person name="Bloem J."/>
            <person name="Labutti K."/>
            <person name="Salamov A."/>
            <person name="Andreopoulos B."/>
            <person name="Baker S."/>
            <person name="Barry K."/>
            <person name="Bills G."/>
            <person name="Bluhm B."/>
            <person name="Cannon C."/>
            <person name="Castanera R."/>
            <person name="Culley D."/>
            <person name="Daum C."/>
            <person name="Ezra D."/>
            <person name="Gonzalez J."/>
            <person name="Henrissat B."/>
            <person name="Kuo A."/>
            <person name="Liang C."/>
            <person name="Lipzen A."/>
            <person name="Lutzoni F."/>
            <person name="Magnuson J."/>
            <person name="Mondo S."/>
            <person name="Nolan M."/>
            <person name="Ohm R."/>
            <person name="Pangilinan J."/>
            <person name="Park H.-J."/>
            <person name="Ramirez L."/>
            <person name="Alfaro M."/>
            <person name="Sun H."/>
            <person name="Tritt A."/>
            <person name="Yoshinaga Y."/>
            <person name="Zwiers L.-H."/>
            <person name="Turgeon B."/>
            <person name="Goodwin S."/>
            <person name="Spatafora J."/>
            <person name="Crous P."/>
            <person name="Grigoriev I."/>
        </authorList>
    </citation>
    <scope>NUCLEOTIDE SEQUENCE</scope>
    <source>
        <strain evidence="2">CBS 183.55</strain>
    </source>
</reference>
<dbReference type="PANTHER" id="PTHR38790">
    <property type="entry name" value="2EXR DOMAIN-CONTAINING PROTEIN-RELATED"/>
    <property type="match status" value="1"/>
</dbReference>
<dbReference type="InterPro" id="IPR056632">
    <property type="entry name" value="DUF7730"/>
</dbReference>
<dbReference type="RefSeq" id="XP_033445589.1">
    <property type="nucleotide sequence ID" value="XM_033597510.1"/>
</dbReference>
<organism evidence="2 3">
    <name type="scientific">Didymella exigua CBS 183.55</name>
    <dbReference type="NCBI Taxonomy" id="1150837"/>
    <lineage>
        <taxon>Eukaryota</taxon>
        <taxon>Fungi</taxon>
        <taxon>Dikarya</taxon>
        <taxon>Ascomycota</taxon>
        <taxon>Pezizomycotina</taxon>
        <taxon>Dothideomycetes</taxon>
        <taxon>Pleosporomycetidae</taxon>
        <taxon>Pleosporales</taxon>
        <taxon>Pleosporineae</taxon>
        <taxon>Didymellaceae</taxon>
        <taxon>Didymella</taxon>
    </lineage>
</organism>
<accession>A0A6A5RIB8</accession>
<dbReference type="OrthoDB" id="4757095at2759"/>
<evidence type="ECO:0000313" key="3">
    <source>
        <dbReference type="Proteomes" id="UP000800082"/>
    </source>
</evidence>
<evidence type="ECO:0000259" key="1">
    <source>
        <dbReference type="Pfam" id="PF24864"/>
    </source>
</evidence>
<protein>
    <recommendedName>
        <fullName evidence="1">DUF7730 domain-containing protein</fullName>
    </recommendedName>
</protein>
<proteinExistence type="predicted"/>
<dbReference type="GeneID" id="54355177"/>
<dbReference type="EMBL" id="ML978985">
    <property type="protein sequence ID" value="KAF1925337.1"/>
    <property type="molecule type" value="Genomic_DNA"/>
</dbReference>
<dbReference type="AlphaFoldDB" id="A0A6A5RIB8"/>
<dbReference type="Pfam" id="PF24864">
    <property type="entry name" value="DUF7730"/>
    <property type="match status" value="1"/>
</dbReference>
<dbReference type="Proteomes" id="UP000800082">
    <property type="component" value="Unassembled WGS sequence"/>
</dbReference>